<evidence type="ECO:0000256" key="2">
    <source>
        <dbReference type="ARBA" id="ARBA00022679"/>
    </source>
</evidence>
<feature type="region of interest" description="Disordered" evidence="7">
    <location>
        <begin position="134"/>
        <end position="162"/>
    </location>
</feature>
<evidence type="ECO:0000256" key="1">
    <source>
        <dbReference type="ARBA" id="ARBA00022527"/>
    </source>
</evidence>
<comment type="caution">
    <text evidence="9">The sequence shown here is derived from an EMBL/GenBank/DDBJ whole genome shotgun (WGS) entry which is preliminary data.</text>
</comment>
<feature type="region of interest" description="Disordered" evidence="7">
    <location>
        <begin position="40"/>
        <end position="122"/>
    </location>
</feature>
<dbReference type="PANTHER" id="PTHR22974">
    <property type="entry name" value="MIXED LINEAGE PROTEIN KINASE"/>
    <property type="match status" value="1"/>
</dbReference>
<sequence>MSHPNPHFPFGKKRVNWIQPRLGSHENRVYSVKTTTITINSKHNDENDPLISSNQRSSGQPPFNRLEPQKPSNTSHSIGNRDFPQRNGSELNHLPQFPSDCEEKEESMLVDSPKSERNGEAFRQTPVQQAPLHHQHFLPPQPSPRPFTPQHYITPSPYSTPHNSLFSRPNSNVSSSFLSHTSSTKSTISHLYHQMDDMEIDNEEEGMIDPKSFVCSEENRIGKGASASVHRVHSNRTNKNYALKIVQIPDDEMRRQMAEHEVRLLLKLRGRPGIIQLYNDPGPIVCPGSIKLVMELGEHDLACAIRKWKFEALEKMGKEKEQYPAVFCGIANVLQAAGRNHSKIFPIVPKEHIRRIWREMLEAIREIQHFEQGIIHGDLKPANFLFVQGHLKLIDFGIAQAIDHNETHVQQHPGVGTYNYISPEAAGRGSQLGYPAIKRKASDIWSLGMILYEMVYGVTALAHVVDSIDDKYKKLRALVSDAPITVPTVPCELAQFQNTIRQCLQKDERKRPSVDELLSSELFPDFLRSESTFITLINECPSLDPDLKRTLIRTIIGG</sequence>
<dbReference type="InterPro" id="IPR000719">
    <property type="entry name" value="Prot_kinase_dom"/>
</dbReference>
<proteinExistence type="predicted"/>
<keyword evidence="4 9" id="KW-0418">Kinase</keyword>
<dbReference type="InterPro" id="IPR011009">
    <property type="entry name" value="Kinase-like_dom_sf"/>
</dbReference>
<reference evidence="9 10" key="1">
    <citation type="journal article" date="2022" name="bioRxiv">
        <title>Genomics of Preaxostyla Flagellates Illuminates Evolutionary Transitions and the Path Towards Mitochondrial Loss.</title>
        <authorList>
            <person name="Novak L.V.F."/>
            <person name="Treitli S.C."/>
            <person name="Pyrih J."/>
            <person name="Halakuc P."/>
            <person name="Pipaliya S.V."/>
            <person name="Vacek V."/>
            <person name="Brzon O."/>
            <person name="Soukal P."/>
            <person name="Eme L."/>
            <person name="Dacks J.B."/>
            <person name="Karnkowska A."/>
            <person name="Elias M."/>
            <person name="Hampl V."/>
        </authorList>
    </citation>
    <scope>NUCLEOTIDE SEQUENCE [LARGE SCALE GENOMIC DNA]</scope>
    <source>
        <strain evidence="9">NAU3</strain>
        <tissue evidence="9">Gut</tissue>
    </source>
</reference>
<evidence type="ECO:0000256" key="5">
    <source>
        <dbReference type="ARBA" id="ARBA00022840"/>
    </source>
</evidence>
<evidence type="ECO:0000256" key="3">
    <source>
        <dbReference type="ARBA" id="ARBA00022741"/>
    </source>
</evidence>
<keyword evidence="1 9" id="KW-0723">Serine/threonine-protein kinase</keyword>
<feature type="compositionally biased region" description="Polar residues" evidence="7">
    <location>
        <begin position="151"/>
        <end position="162"/>
    </location>
</feature>
<dbReference type="PROSITE" id="PS00107">
    <property type="entry name" value="PROTEIN_KINASE_ATP"/>
    <property type="match status" value="1"/>
</dbReference>
<evidence type="ECO:0000256" key="6">
    <source>
        <dbReference type="PROSITE-ProRule" id="PRU10141"/>
    </source>
</evidence>
<dbReference type="SMART" id="SM00220">
    <property type="entry name" value="S_TKc"/>
    <property type="match status" value="1"/>
</dbReference>
<protein>
    <submittedName>
        <fullName evidence="9">Serine/threonine protein kinase</fullName>
        <ecNumber evidence="9">2.7.12.1</ecNumber>
    </submittedName>
</protein>
<dbReference type="Pfam" id="PF00069">
    <property type="entry name" value="Pkinase"/>
    <property type="match status" value="1"/>
</dbReference>
<dbReference type="PROSITE" id="PS00108">
    <property type="entry name" value="PROTEIN_KINASE_ST"/>
    <property type="match status" value="1"/>
</dbReference>
<evidence type="ECO:0000313" key="10">
    <source>
        <dbReference type="Proteomes" id="UP001281761"/>
    </source>
</evidence>
<keyword evidence="2 9" id="KW-0808">Transferase</keyword>
<dbReference type="EMBL" id="JARBJD010000107">
    <property type="protein sequence ID" value="KAK2952203.1"/>
    <property type="molecule type" value="Genomic_DNA"/>
</dbReference>
<feature type="domain" description="Protein kinase" evidence="8">
    <location>
        <begin position="215"/>
        <end position="523"/>
    </location>
</feature>
<organism evidence="9 10">
    <name type="scientific">Blattamonas nauphoetae</name>
    <dbReference type="NCBI Taxonomy" id="2049346"/>
    <lineage>
        <taxon>Eukaryota</taxon>
        <taxon>Metamonada</taxon>
        <taxon>Preaxostyla</taxon>
        <taxon>Oxymonadida</taxon>
        <taxon>Blattamonas</taxon>
    </lineage>
</organism>
<dbReference type="SUPFAM" id="SSF56112">
    <property type="entry name" value="Protein kinase-like (PK-like)"/>
    <property type="match status" value="1"/>
</dbReference>
<feature type="binding site" evidence="6">
    <location>
        <position position="244"/>
    </location>
    <ligand>
        <name>ATP</name>
        <dbReference type="ChEBI" id="CHEBI:30616"/>
    </ligand>
</feature>
<dbReference type="InterPro" id="IPR008271">
    <property type="entry name" value="Ser/Thr_kinase_AS"/>
</dbReference>
<dbReference type="Gene3D" id="1.10.510.10">
    <property type="entry name" value="Transferase(Phosphotransferase) domain 1"/>
    <property type="match status" value="1"/>
</dbReference>
<evidence type="ECO:0000256" key="7">
    <source>
        <dbReference type="SAM" id="MobiDB-lite"/>
    </source>
</evidence>
<evidence type="ECO:0000256" key="4">
    <source>
        <dbReference type="ARBA" id="ARBA00022777"/>
    </source>
</evidence>
<dbReference type="Gene3D" id="3.30.200.20">
    <property type="entry name" value="Phosphorylase Kinase, domain 1"/>
    <property type="match status" value="1"/>
</dbReference>
<dbReference type="GO" id="GO:0004674">
    <property type="term" value="F:protein serine/threonine kinase activity"/>
    <property type="evidence" value="ECO:0007669"/>
    <property type="project" value="UniProtKB-KW"/>
</dbReference>
<dbReference type="InterPro" id="IPR017441">
    <property type="entry name" value="Protein_kinase_ATP_BS"/>
</dbReference>
<dbReference type="EC" id="2.7.12.1" evidence="9"/>
<evidence type="ECO:0000313" key="9">
    <source>
        <dbReference type="EMBL" id="KAK2952203.1"/>
    </source>
</evidence>
<dbReference type="GO" id="GO:0004712">
    <property type="term" value="F:protein serine/threonine/tyrosine kinase activity"/>
    <property type="evidence" value="ECO:0007669"/>
    <property type="project" value="UniProtKB-EC"/>
</dbReference>
<keyword evidence="3 6" id="KW-0547">Nucleotide-binding</keyword>
<name>A0ABQ9XLK8_9EUKA</name>
<dbReference type="PROSITE" id="PS50011">
    <property type="entry name" value="PROTEIN_KINASE_DOM"/>
    <property type="match status" value="1"/>
</dbReference>
<accession>A0ABQ9XLK8</accession>
<evidence type="ECO:0000259" key="8">
    <source>
        <dbReference type="PROSITE" id="PS50011"/>
    </source>
</evidence>
<keyword evidence="10" id="KW-1185">Reference proteome</keyword>
<feature type="compositionally biased region" description="Polar residues" evidence="7">
    <location>
        <begin position="50"/>
        <end position="61"/>
    </location>
</feature>
<gene>
    <name evidence="9" type="ORF">BLNAU_12906</name>
</gene>
<keyword evidence="5 6" id="KW-0067">ATP-binding</keyword>
<dbReference type="PANTHER" id="PTHR22974:SF21">
    <property type="entry name" value="DUAL SPECIFICITY PROTEIN KINASE TTK"/>
    <property type="match status" value="1"/>
</dbReference>
<dbReference type="Proteomes" id="UP001281761">
    <property type="component" value="Unassembled WGS sequence"/>
</dbReference>